<organism evidence="2 3">
    <name type="scientific">Actinacidiphila oryziradicis</name>
    <dbReference type="NCBI Taxonomy" id="2571141"/>
    <lineage>
        <taxon>Bacteria</taxon>
        <taxon>Bacillati</taxon>
        <taxon>Actinomycetota</taxon>
        <taxon>Actinomycetes</taxon>
        <taxon>Kitasatosporales</taxon>
        <taxon>Streptomycetaceae</taxon>
        <taxon>Actinacidiphila</taxon>
    </lineage>
</organism>
<gene>
    <name evidence="2" type="ORF">FCI23_03670</name>
</gene>
<dbReference type="OrthoDB" id="4247963at2"/>
<keyword evidence="3" id="KW-1185">Reference proteome</keyword>
<comment type="caution">
    <text evidence="2">The sequence shown here is derived from an EMBL/GenBank/DDBJ whole genome shotgun (WGS) entry which is preliminary data.</text>
</comment>
<dbReference type="EMBL" id="SUMC01000002">
    <property type="protein sequence ID" value="TKA13092.1"/>
    <property type="molecule type" value="Genomic_DNA"/>
</dbReference>
<evidence type="ECO:0000256" key="1">
    <source>
        <dbReference type="SAM" id="MobiDB-lite"/>
    </source>
</evidence>
<sequence length="184" mass="19554">MLTPPPQQDTHVSIGLLVSLSAFTWIGLDPANAPVGMVLVTPSPARGAEDADRTIEQRMRSYAAALGMSEPEEPMADLGSCLTLHPRSAHVLLHTNGARYGLQLPAHPRWVRLLLRRSDVAVIVGLDPLARIAAMADVDSYLALGLEGRRLLFGTAHAVRTGAAHTSTSPPAGSEIPETVPTTF</sequence>
<protein>
    <submittedName>
        <fullName evidence="2">Uncharacterized protein</fullName>
    </submittedName>
</protein>
<accession>A0A4U0SSR4</accession>
<dbReference type="RefSeq" id="WP_136721960.1">
    <property type="nucleotide sequence ID" value="NZ_SUMC01000002.1"/>
</dbReference>
<evidence type="ECO:0000313" key="2">
    <source>
        <dbReference type="EMBL" id="TKA13092.1"/>
    </source>
</evidence>
<feature type="region of interest" description="Disordered" evidence="1">
    <location>
        <begin position="162"/>
        <end position="184"/>
    </location>
</feature>
<proteinExistence type="predicted"/>
<dbReference type="AlphaFoldDB" id="A0A4U0SSR4"/>
<evidence type="ECO:0000313" key="3">
    <source>
        <dbReference type="Proteomes" id="UP000305778"/>
    </source>
</evidence>
<reference evidence="2 3" key="1">
    <citation type="submission" date="2019-04" db="EMBL/GenBank/DDBJ databases">
        <title>Streptomyces oryziradicis sp. nov., a novel actinomycete isolated from rhizosphere soil of rice (Oryza sativa L.).</title>
        <authorList>
            <person name="Li C."/>
        </authorList>
    </citation>
    <scope>NUCLEOTIDE SEQUENCE [LARGE SCALE GENOMIC DNA]</scope>
    <source>
        <strain evidence="2 3">NEAU-C40</strain>
    </source>
</reference>
<dbReference type="Proteomes" id="UP000305778">
    <property type="component" value="Unassembled WGS sequence"/>
</dbReference>
<name>A0A4U0SSR4_9ACTN</name>